<protein>
    <submittedName>
        <fullName evidence="2">Uncharacterized protein</fullName>
    </submittedName>
</protein>
<proteinExistence type="predicted"/>
<organism evidence="2 3">
    <name type="scientific">Prorocentrum cordatum</name>
    <dbReference type="NCBI Taxonomy" id="2364126"/>
    <lineage>
        <taxon>Eukaryota</taxon>
        <taxon>Sar</taxon>
        <taxon>Alveolata</taxon>
        <taxon>Dinophyceae</taxon>
        <taxon>Prorocentrales</taxon>
        <taxon>Prorocentraceae</taxon>
        <taxon>Prorocentrum</taxon>
    </lineage>
</organism>
<feature type="non-terminal residue" evidence="2">
    <location>
        <position position="194"/>
    </location>
</feature>
<evidence type="ECO:0000313" key="2">
    <source>
        <dbReference type="EMBL" id="CAK0877393.1"/>
    </source>
</evidence>
<name>A0ABN9VW62_9DINO</name>
<feature type="region of interest" description="Disordered" evidence="1">
    <location>
        <begin position="167"/>
        <end position="194"/>
    </location>
</feature>
<evidence type="ECO:0000313" key="3">
    <source>
        <dbReference type="Proteomes" id="UP001189429"/>
    </source>
</evidence>
<reference evidence="2" key="1">
    <citation type="submission" date="2023-10" db="EMBL/GenBank/DDBJ databases">
        <authorList>
            <person name="Chen Y."/>
            <person name="Shah S."/>
            <person name="Dougan E. K."/>
            <person name="Thang M."/>
            <person name="Chan C."/>
        </authorList>
    </citation>
    <scope>NUCLEOTIDE SEQUENCE [LARGE SCALE GENOMIC DNA]</scope>
</reference>
<sequence length="194" mass="20699">MSGIAHGGAPQELARLTARFFYTLVASLQTGDGLAFHDGGQSQSKQFAAINANMGNLQISLALIPDEADFADVRASIQADVDAAKIERKGALSIQTVHWRAQRARAMSRARAPQFRMRRAAVAATCLGRPQRSIWQRAGAAEIKRLEIELFNVDFAAKAATMGGGMSAPSLEVSPGDVSDSDVEASLQTDARSK</sequence>
<dbReference type="EMBL" id="CAUYUJ010017732">
    <property type="protein sequence ID" value="CAK0877393.1"/>
    <property type="molecule type" value="Genomic_DNA"/>
</dbReference>
<evidence type="ECO:0000256" key="1">
    <source>
        <dbReference type="SAM" id="MobiDB-lite"/>
    </source>
</evidence>
<dbReference type="Proteomes" id="UP001189429">
    <property type="component" value="Unassembled WGS sequence"/>
</dbReference>
<comment type="caution">
    <text evidence="2">The sequence shown here is derived from an EMBL/GenBank/DDBJ whole genome shotgun (WGS) entry which is preliminary data.</text>
</comment>
<gene>
    <name evidence="2" type="ORF">PCOR1329_LOCUS61474</name>
</gene>
<keyword evidence="3" id="KW-1185">Reference proteome</keyword>
<accession>A0ABN9VW62</accession>